<evidence type="ECO:0000313" key="1">
    <source>
        <dbReference type="EMBL" id="GFE26254.1"/>
    </source>
</evidence>
<proteinExistence type="predicted"/>
<accession>A0A640TSP1</accession>
<sequence length="104" mass="10880">MWIRTKLTDAELSVALYAATGIVTRPKLMENFAVGRMGAAFIGAIRHHARSGGGTVHPGRCRVRRSGGGGLRTPLGTAAVAPPAGFQPGLAVTRPSRTASWSAW</sequence>
<reference evidence="1 2" key="1">
    <citation type="submission" date="2019-12" db="EMBL/GenBank/DDBJ databases">
        <title>Whole genome shotgun sequence of Streptomyces libani subsp. libani NBRC 13452.</title>
        <authorList>
            <person name="Ichikawa N."/>
            <person name="Kimura A."/>
            <person name="Kitahashi Y."/>
            <person name="Komaki H."/>
            <person name="Tamura T."/>
        </authorList>
    </citation>
    <scope>NUCLEOTIDE SEQUENCE [LARGE SCALE GENOMIC DNA]</scope>
    <source>
        <strain evidence="1 2">NBRC 13452</strain>
    </source>
</reference>
<dbReference type="AlphaFoldDB" id="A0A640TSP1"/>
<dbReference type="EMBL" id="BLIP01000003">
    <property type="protein sequence ID" value="GFE26254.1"/>
    <property type="molecule type" value="Genomic_DNA"/>
</dbReference>
<evidence type="ECO:0000313" key="2">
    <source>
        <dbReference type="Proteomes" id="UP000429552"/>
    </source>
</evidence>
<comment type="caution">
    <text evidence="1">The sequence shown here is derived from an EMBL/GenBank/DDBJ whole genome shotgun (WGS) entry which is preliminary data.</text>
</comment>
<name>A0A640TSP1_STRNI</name>
<organism evidence="1 2">
    <name type="scientific">Streptomyces nigrescens</name>
    <dbReference type="NCBI Taxonomy" id="1920"/>
    <lineage>
        <taxon>Bacteria</taxon>
        <taxon>Bacillati</taxon>
        <taxon>Actinomycetota</taxon>
        <taxon>Actinomycetes</taxon>
        <taxon>Kitasatosporales</taxon>
        <taxon>Streptomycetaceae</taxon>
        <taxon>Streptomyces</taxon>
    </lineage>
</organism>
<gene>
    <name evidence="1" type="ORF">Sliba_67070</name>
</gene>
<protein>
    <submittedName>
        <fullName evidence="1">Uncharacterized protein</fullName>
    </submittedName>
</protein>
<dbReference type="Proteomes" id="UP000429552">
    <property type="component" value="Unassembled WGS sequence"/>
</dbReference>